<evidence type="ECO:0000313" key="3">
    <source>
        <dbReference type="EMBL" id="KAF5315765.1"/>
    </source>
</evidence>
<dbReference type="Pfam" id="PF11969">
    <property type="entry name" value="DcpS_C"/>
    <property type="match status" value="1"/>
</dbReference>
<dbReference type="Gene3D" id="3.30.428.10">
    <property type="entry name" value="HIT-like"/>
    <property type="match status" value="1"/>
</dbReference>
<dbReference type="GO" id="GO:0005634">
    <property type="term" value="C:nucleus"/>
    <property type="evidence" value="ECO:0007669"/>
    <property type="project" value="TreeGrafter"/>
</dbReference>
<reference evidence="3 4" key="1">
    <citation type="journal article" date="2020" name="ISME J.">
        <title>Uncovering the hidden diversity of litter-decomposition mechanisms in mushroom-forming fungi.</title>
        <authorList>
            <person name="Floudas D."/>
            <person name="Bentzer J."/>
            <person name="Ahren D."/>
            <person name="Johansson T."/>
            <person name="Persson P."/>
            <person name="Tunlid A."/>
        </authorList>
    </citation>
    <scope>NUCLEOTIDE SEQUENCE [LARGE SCALE GENOMIC DNA]</scope>
    <source>
        <strain evidence="3 4">CBS 175.51</strain>
    </source>
</reference>
<dbReference type="Proteomes" id="UP000541558">
    <property type="component" value="Unassembled WGS sequence"/>
</dbReference>
<dbReference type="GO" id="GO:0033699">
    <property type="term" value="F:DNA 5'-adenosine monophosphate hydrolase activity"/>
    <property type="evidence" value="ECO:0007669"/>
    <property type="project" value="TreeGrafter"/>
</dbReference>
<keyword evidence="1" id="KW-0175">Coiled coil</keyword>
<organism evidence="3 4">
    <name type="scientific">Ephemerocybe angulata</name>
    <dbReference type="NCBI Taxonomy" id="980116"/>
    <lineage>
        <taxon>Eukaryota</taxon>
        <taxon>Fungi</taxon>
        <taxon>Dikarya</taxon>
        <taxon>Basidiomycota</taxon>
        <taxon>Agaricomycotina</taxon>
        <taxon>Agaricomycetes</taxon>
        <taxon>Agaricomycetidae</taxon>
        <taxon>Agaricales</taxon>
        <taxon>Agaricineae</taxon>
        <taxon>Psathyrellaceae</taxon>
        <taxon>Ephemerocybe</taxon>
    </lineage>
</organism>
<dbReference type="EMBL" id="JAACJK010000220">
    <property type="protein sequence ID" value="KAF5315765.1"/>
    <property type="molecule type" value="Genomic_DNA"/>
</dbReference>
<evidence type="ECO:0000313" key="4">
    <source>
        <dbReference type="Proteomes" id="UP000541558"/>
    </source>
</evidence>
<dbReference type="PANTHER" id="PTHR12486">
    <property type="entry name" value="APRATAXIN-RELATED"/>
    <property type="match status" value="1"/>
</dbReference>
<dbReference type="GO" id="GO:0003697">
    <property type="term" value="F:single-stranded DNA binding"/>
    <property type="evidence" value="ECO:0007669"/>
    <property type="project" value="TreeGrafter"/>
</dbReference>
<evidence type="ECO:0000259" key="2">
    <source>
        <dbReference type="Pfam" id="PF16278"/>
    </source>
</evidence>
<dbReference type="GO" id="GO:1990165">
    <property type="term" value="F:single-strand break-containing DNA binding"/>
    <property type="evidence" value="ECO:0007669"/>
    <property type="project" value="TreeGrafter"/>
</dbReference>
<dbReference type="GO" id="GO:0003725">
    <property type="term" value="F:double-stranded RNA binding"/>
    <property type="evidence" value="ECO:0007669"/>
    <property type="project" value="TreeGrafter"/>
</dbReference>
<accession>A0A8H5B395</accession>
<dbReference type="GO" id="GO:0030983">
    <property type="term" value="F:mismatched DNA binding"/>
    <property type="evidence" value="ECO:0007669"/>
    <property type="project" value="TreeGrafter"/>
</dbReference>
<feature type="coiled-coil region" evidence="1">
    <location>
        <begin position="66"/>
        <end position="100"/>
    </location>
</feature>
<dbReference type="Pfam" id="PF16278">
    <property type="entry name" value="zf-C2HE"/>
    <property type="match status" value="1"/>
</dbReference>
<dbReference type="PANTHER" id="PTHR12486:SF4">
    <property type="entry name" value="APRATAXIN"/>
    <property type="match status" value="1"/>
</dbReference>
<dbReference type="GO" id="GO:0000012">
    <property type="term" value="P:single strand break repair"/>
    <property type="evidence" value="ECO:0007669"/>
    <property type="project" value="TreeGrafter"/>
</dbReference>
<name>A0A8H5B395_9AGAR</name>
<proteinExistence type="predicted"/>
<feature type="domain" description="Aprataxin C2HE/C2H2/C2HC zinc finger" evidence="2">
    <location>
        <begin position="148"/>
        <end position="212"/>
    </location>
</feature>
<gene>
    <name evidence="3" type="ORF">D9611_004640</name>
</gene>
<evidence type="ECO:0000256" key="1">
    <source>
        <dbReference type="SAM" id="Coils"/>
    </source>
</evidence>
<protein>
    <recommendedName>
        <fullName evidence="2">Aprataxin C2HE/C2H2/C2HC zinc finger domain-containing protein</fullName>
    </recommendedName>
</protein>
<comment type="caution">
    <text evidence="3">The sequence shown here is derived from an EMBL/GenBank/DDBJ whole genome shotgun (WGS) entry which is preliminary data.</text>
</comment>
<dbReference type="InterPro" id="IPR036265">
    <property type="entry name" value="HIT-like_sf"/>
</dbReference>
<keyword evidence="4" id="KW-1185">Reference proteome</keyword>
<sequence>MANLTILRTYALKDPANISPSVLFRSSEKFLTIFDAYPKSIFHFLVLPRLTKDEGGFSEGDTANLKALLKADKQKAKELIESMKAEALEVKKEMEEEMVERYGYKWDSWVGFHAVPSMVHLHLHVLSADLVSERMKNKKHYNSFHPSLGFFLHVDEVLSWFDADTTYFNRMAQLTPKPYEDLLKRDLECWCCRAGMKNIPKLKEHLQEEWDKHAVKAKRAAQKRKATSDGDCLSVPQVYEGSASKRAKTAEPEPVE</sequence>
<dbReference type="InterPro" id="IPR032566">
    <property type="entry name" value="Znf-C2HE"/>
</dbReference>
<dbReference type="SUPFAM" id="SSF54197">
    <property type="entry name" value="HIT-like"/>
    <property type="match status" value="1"/>
</dbReference>
<dbReference type="AlphaFoldDB" id="A0A8H5B395"/>
<dbReference type="OrthoDB" id="3512845at2759"/>